<dbReference type="SUPFAM" id="SSF141523">
    <property type="entry name" value="L,D-transpeptidase catalytic domain-like"/>
    <property type="match status" value="1"/>
</dbReference>
<evidence type="ECO:0000256" key="1">
    <source>
        <dbReference type="ARBA" id="ARBA00004752"/>
    </source>
</evidence>
<dbReference type="GO" id="GO:0018104">
    <property type="term" value="P:peptidoglycan-protein cross-linking"/>
    <property type="evidence" value="ECO:0007669"/>
    <property type="project" value="TreeGrafter"/>
</dbReference>
<accession>A0A0W0TDV5</accession>
<dbReference type="CDD" id="cd16913">
    <property type="entry name" value="YkuD_like"/>
    <property type="match status" value="1"/>
</dbReference>
<dbReference type="Gene3D" id="2.40.440.10">
    <property type="entry name" value="L,D-transpeptidase catalytic domain-like"/>
    <property type="match status" value="1"/>
</dbReference>
<dbReference type="GO" id="GO:0008360">
    <property type="term" value="P:regulation of cell shape"/>
    <property type="evidence" value="ECO:0007669"/>
    <property type="project" value="UniProtKB-UniRule"/>
</dbReference>
<dbReference type="PANTHER" id="PTHR30582:SF24">
    <property type="entry name" value="L,D-TRANSPEPTIDASE ERFK_SRFK-RELATED"/>
    <property type="match status" value="1"/>
</dbReference>
<keyword evidence="5" id="KW-0378">Hydrolase</keyword>
<dbReference type="Pfam" id="PF03734">
    <property type="entry name" value="YkuD"/>
    <property type="match status" value="1"/>
</dbReference>
<name>A0A0W0TDV5_9GAMM</name>
<comment type="pathway">
    <text evidence="1 9">Cell wall biogenesis; peptidoglycan biosynthesis.</text>
</comment>
<dbReference type="AlphaFoldDB" id="A0A0W0TDV5"/>
<keyword evidence="3" id="KW-0328">Glycosyltransferase</keyword>
<evidence type="ECO:0000313" key="11">
    <source>
        <dbReference type="EMBL" id="KTC93728.1"/>
    </source>
</evidence>
<dbReference type="STRING" id="1212489.Ldro_0078"/>
<keyword evidence="6 9" id="KW-0133">Cell shape</keyword>
<evidence type="ECO:0000256" key="2">
    <source>
        <dbReference type="ARBA" id="ARBA00005992"/>
    </source>
</evidence>
<evidence type="ECO:0000256" key="4">
    <source>
        <dbReference type="ARBA" id="ARBA00022679"/>
    </source>
</evidence>
<evidence type="ECO:0000256" key="3">
    <source>
        <dbReference type="ARBA" id="ARBA00022676"/>
    </source>
</evidence>
<dbReference type="PATRIC" id="fig|1212489.4.peg.78"/>
<reference evidence="11 12" key="1">
    <citation type="submission" date="2015-11" db="EMBL/GenBank/DDBJ databases">
        <title>Genomic analysis of 38 Legionella species identifies large and diverse effector repertoires.</title>
        <authorList>
            <person name="Burstein D."/>
            <person name="Amaro F."/>
            <person name="Zusman T."/>
            <person name="Lifshitz Z."/>
            <person name="Cohen O."/>
            <person name="Gilbert J.A."/>
            <person name="Pupko T."/>
            <person name="Shuman H.A."/>
            <person name="Segal G."/>
        </authorList>
    </citation>
    <scope>NUCLEOTIDE SEQUENCE [LARGE SCALE GENOMIC DNA]</scope>
    <source>
        <strain evidence="11 12">ATCC 700990</strain>
    </source>
</reference>
<feature type="domain" description="L,D-TPase catalytic" evidence="10">
    <location>
        <begin position="9"/>
        <end position="165"/>
    </location>
</feature>
<organism evidence="11 12">
    <name type="scientific">Legionella drozanskii LLAP-1</name>
    <dbReference type="NCBI Taxonomy" id="1212489"/>
    <lineage>
        <taxon>Bacteria</taxon>
        <taxon>Pseudomonadati</taxon>
        <taxon>Pseudomonadota</taxon>
        <taxon>Gammaproteobacteria</taxon>
        <taxon>Legionellales</taxon>
        <taxon>Legionellaceae</taxon>
        <taxon>Legionella</taxon>
    </lineage>
</organism>
<keyword evidence="8 9" id="KW-0961">Cell wall biogenesis/degradation</keyword>
<dbReference type="InterPro" id="IPR038063">
    <property type="entry name" value="Transpep_catalytic_dom"/>
</dbReference>
<evidence type="ECO:0000256" key="9">
    <source>
        <dbReference type="PROSITE-ProRule" id="PRU01373"/>
    </source>
</evidence>
<dbReference type="PROSITE" id="PS52029">
    <property type="entry name" value="LD_TPASE"/>
    <property type="match status" value="1"/>
</dbReference>
<dbReference type="GO" id="GO:0005576">
    <property type="term" value="C:extracellular region"/>
    <property type="evidence" value="ECO:0007669"/>
    <property type="project" value="TreeGrafter"/>
</dbReference>
<dbReference type="PANTHER" id="PTHR30582">
    <property type="entry name" value="L,D-TRANSPEPTIDASE"/>
    <property type="match status" value="1"/>
</dbReference>
<feature type="active site" description="Nucleophile" evidence="9">
    <location>
        <position position="141"/>
    </location>
</feature>
<dbReference type="GO" id="GO:0071555">
    <property type="term" value="P:cell wall organization"/>
    <property type="evidence" value="ECO:0007669"/>
    <property type="project" value="UniProtKB-UniRule"/>
</dbReference>
<sequence>MIMQTPNVQFIFISANQQMMHCFENDKPHKSYLVSTGKNGLGEKTGSECTPRGWHRIYSKIGIDAALNSVFVSREWTGEIYTPELAAQFPGRDWILTRIMQLDGLEEGRNKGGDVDSLRRYIYIHGTPDTTELGKPGSRGCIRMRNSDLIELIDWVALDTRVCIE</sequence>
<gene>
    <name evidence="11" type="ORF">Ldro_0078</name>
</gene>
<keyword evidence="7 9" id="KW-0573">Peptidoglycan synthesis</keyword>
<dbReference type="InterPro" id="IPR005490">
    <property type="entry name" value="LD_TPept_cat_dom"/>
</dbReference>
<evidence type="ECO:0000256" key="5">
    <source>
        <dbReference type="ARBA" id="ARBA00022801"/>
    </source>
</evidence>
<keyword evidence="4" id="KW-0808">Transferase</keyword>
<comment type="caution">
    <text evidence="11">The sequence shown here is derived from an EMBL/GenBank/DDBJ whole genome shotgun (WGS) entry which is preliminary data.</text>
</comment>
<dbReference type="EMBL" id="LNXY01000001">
    <property type="protein sequence ID" value="KTC93728.1"/>
    <property type="molecule type" value="Genomic_DNA"/>
</dbReference>
<dbReference type="UniPathway" id="UPA00219"/>
<evidence type="ECO:0000256" key="8">
    <source>
        <dbReference type="ARBA" id="ARBA00023316"/>
    </source>
</evidence>
<evidence type="ECO:0000313" key="12">
    <source>
        <dbReference type="Proteomes" id="UP000054736"/>
    </source>
</evidence>
<dbReference type="RefSeq" id="WP_420795398.1">
    <property type="nucleotide sequence ID" value="NZ_CAAAIU010000006.1"/>
</dbReference>
<keyword evidence="12" id="KW-1185">Reference proteome</keyword>
<evidence type="ECO:0000256" key="7">
    <source>
        <dbReference type="ARBA" id="ARBA00022984"/>
    </source>
</evidence>
<dbReference type="InterPro" id="IPR050979">
    <property type="entry name" value="LD-transpeptidase"/>
</dbReference>
<evidence type="ECO:0000256" key="6">
    <source>
        <dbReference type="ARBA" id="ARBA00022960"/>
    </source>
</evidence>
<comment type="similarity">
    <text evidence="2">Belongs to the YkuD family.</text>
</comment>
<proteinExistence type="inferred from homology"/>
<protein>
    <submittedName>
        <fullName evidence="11">Putative ErfK/YbiS/YcfS/YnhG protein</fullName>
    </submittedName>
</protein>
<dbReference type="GO" id="GO:0071972">
    <property type="term" value="F:peptidoglycan L,D-transpeptidase activity"/>
    <property type="evidence" value="ECO:0007669"/>
    <property type="project" value="TreeGrafter"/>
</dbReference>
<evidence type="ECO:0000259" key="10">
    <source>
        <dbReference type="PROSITE" id="PS52029"/>
    </source>
</evidence>
<dbReference type="Proteomes" id="UP000054736">
    <property type="component" value="Unassembled WGS sequence"/>
</dbReference>
<dbReference type="GO" id="GO:0016757">
    <property type="term" value="F:glycosyltransferase activity"/>
    <property type="evidence" value="ECO:0007669"/>
    <property type="project" value="UniProtKB-KW"/>
</dbReference>
<feature type="active site" description="Proton donor/acceptor" evidence="9">
    <location>
        <position position="125"/>
    </location>
</feature>